<dbReference type="InterPro" id="IPR027417">
    <property type="entry name" value="P-loop_NTPase"/>
</dbReference>
<dbReference type="InterPro" id="IPR011990">
    <property type="entry name" value="TPR-like_helical_dom_sf"/>
</dbReference>
<dbReference type="Proteomes" id="UP000552709">
    <property type="component" value="Unassembled WGS sequence"/>
</dbReference>
<dbReference type="PANTHER" id="PTHR47691">
    <property type="entry name" value="REGULATOR-RELATED"/>
    <property type="match status" value="1"/>
</dbReference>
<evidence type="ECO:0000313" key="4">
    <source>
        <dbReference type="Proteomes" id="UP000552709"/>
    </source>
</evidence>
<feature type="repeat" description="TPR" evidence="1">
    <location>
        <begin position="771"/>
        <end position="804"/>
    </location>
</feature>
<dbReference type="Gene3D" id="3.40.50.300">
    <property type="entry name" value="P-loop containing nucleotide triphosphate hydrolases"/>
    <property type="match status" value="1"/>
</dbReference>
<dbReference type="Pfam" id="PF03704">
    <property type="entry name" value="BTAD"/>
    <property type="match status" value="1"/>
</dbReference>
<keyword evidence="4" id="KW-1185">Reference proteome</keyword>
<evidence type="ECO:0000313" key="3">
    <source>
        <dbReference type="EMBL" id="MBB5363791.1"/>
    </source>
</evidence>
<dbReference type="RefSeq" id="WP_184133329.1">
    <property type="nucleotide sequence ID" value="NZ_JACHFL010000007.1"/>
</dbReference>
<feature type="domain" description="Bacterial transcriptional activator" evidence="2">
    <location>
        <begin position="109"/>
        <end position="246"/>
    </location>
</feature>
<dbReference type="SUPFAM" id="SSF48452">
    <property type="entry name" value="TPR-like"/>
    <property type="match status" value="3"/>
</dbReference>
<keyword evidence="1" id="KW-0802">TPR repeat</keyword>
<proteinExistence type="predicted"/>
<name>A0A7W8JXZ3_9DEIO</name>
<sequence length="968" mass="105137">MLKEFMSSFTPAAPDGAAPQTLLLLGSAALESGGDLQPLPPEVPLWLAAFVASQQEPVSRPEVLELLYPEVPPGAARNRLRQLLHRARQLGWAEGLGASGDAVQWTGRVDVRLFRQACQAGRWSQALALYRGPLLDGQRPTGFPTFGAWLDGEREDLHAAWLDAALSHAGELEGSGQLGGALLILEQILDDSPYAEEAVQAALRCAAGLGDGERGTRLYERFRTHLRRELGLEPEGITTQLHEAARHLRPLPSVHRSLPRTMTPLFGREDETRWLHEQLADQNGRLLALIGPGGSGKTRLSLDVLAWAGQAMGVTPSFVPLESVDTAGGVIVAICAALGLAPGGAQPPQQQLLLALTAGRHLLVLDNLEHLLASSERAPLLAWVHEVLDQAPQAQLLVTSRIRLGLQDERVLSLEGLDYPATPDLKLAARSSAVRLLVERASRVRADFALKADNAQALIQICELTGGLPLALELSAATMSTFEPLDIVAGLSAGLDLIETDAPDRPGRHRSLRAAFDHSWQLLSDAERCVLARLSVFRGGFDRPAALAVTGAGLRTLLTLADHSLIRRDWAGRYHLHAVIRAYAGEALCNDRVEEAETRSLHAAQYRALATEAAPQLHGPEQAAWLSRLDTEHDNLRAALVWTAERGDTDDALRLSAALHWFWYVRGYHNEGLRWLTAALERRGGSVEPRLLALHGAGALGRELGLYAQSLSWLTQALTLAQDAGFGPLQAQALHGLGLTHRELGETERAQVLLEEAQALQRDSGALWGLSTTLNDLGIVWARNGDMARARQLFTESLALKEQLGDRQGIAYALSNLGNTMDDLADYQRLTEQSLVIKRELGDRQGIANSLFNLADLHIGRGELSTGRTLLTEALELYWQLGRRRTIAAALIEFGKLALAEGQPAKCVQLNAAAEVLLETLHISVHSLGLDGWAHEARASLRETEAEDSRRLGRAMSLEAAVELARRP</sequence>
<dbReference type="GO" id="GO:0003677">
    <property type="term" value="F:DNA binding"/>
    <property type="evidence" value="ECO:0007669"/>
    <property type="project" value="UniProtKB-KW"/>
</dbReference>
<dbReference type="GO" id="GO:0016887">
    <property type="term" value="F:ATP hydrolysis activity"/>
    <property type="evidence" value="ECO:0007669"/>
    <property type="project" value="InterPro"/>
</dbReference>
<dbReference type="AlphaFoldDB" id="A0A7W8JXZ3"/>
<accession>A0A7W8JXZ3</accession>
<keyword evidence="3" id="KW-0238">DNA-binding</keyword>
<dbReference type="InterPro" id="IPR019734">
    <property type="entry name" value="TPR_rpt"/>
</dbReference>
<dbReference type="Pfam" id="PF13424">
    <property type="entry name" value="TPR_12"/>
    <property type="match status" value="1"/>
</dbReference>
<dbReference type="InterPro" id="IPR005158">
    <property type="entry name" value="BTAD"/>
</dbReference>
<protein>
    <submittedName>
        <fullName evidence="3">Putative ATPase/DNA-binding SARP family transcriptional activator</fullName>
    </submittedName>
</protein>
<dbReference type="Gene3D" id="1.25.40.10">
    <property type="entry name" value="Tetratricopeptide repeat domain"/>
    <property type="match status" value="2"/>
</dbReference>
<dbReference type="SMART" id="SM00028">
    <property type="entry name" value="TPR"/>
    <property type="match status" value="4"/>
</dbReference>
<organism evidence="3 4">
    <name type="scientific">Deinococcus humi</name>
    <dbReference type="NCBI Taxonomy" id="662880"/>
    <lineage>
        <taxon>Bacteria</taxon>
        <taxon>Thermotogati</taxon>
        <taxon>Deinococcota</taxon>
        <taxon>Deinococci</taxon>
        <taxon>Deinococcales</taxon>
        <taxon>Deinococcaceae</taxon>
        <taxon>Deinococcus</taxon>
    </lineage>
</organism>
<dbReference type="PANTHER" id="PTHR47691:SF3">
    <property type="entry name" value="HTH-TYPE TRANSCRIPTIONAL REGULATOR RV0890C-RELATED"/>
    <property type="match status" value="1"/>
</dbReference>
<dbReference type="PRINTS" id="PR00364">
    <property type="entry name" value="DISEASERSIST"/>
</dbReference>
<evidence type="ECO:0000256" key="1">
    <source>
        <dbReference type="PROSITE-ProRule" id="PRU00339"/>
    </source>
</evidence>
<dbReference type="Pfam" id="PF13401">
    <property type="entry name" value="AAA_22"/>
    <property type="match status" value="1"/>
</dbReference>
<reference evidence="3 4" key="1">
    <citation type="submission" date="2020-08" db="EMBL/GenBank/DDBJ databases">
        <title>Genomic Encyclopedia of Type Strains, Phase IV (KMG-IV): sequencing the most valuable type-strain genomes for metagenomic binning, comparative biology and taxonomic classification.</title>
        <authorList>
            <person name="Goeker M."/>
        </authorList>
    </citation>
    <scope>NUCLEOTIDE SEQUENCE [LARGE SCALE GENOMIC DNA]</scope>
    <source>
        <strain evidence="3 4">DSM 27939</strain>
    </source>
</reference>
<dbReference type="PROSITE" id="PS50005">
    <property type="entry name" value="TPR"/>
    <property type="match status" value="1"/>
</dbReference>
<gene>
    <name evidence="3" type="ORF">HNQ08_002898</name>
</gene>
<dbReference type="InterPro" id="IPR049945">
    <property type="entry name" value="AAA_22"/>
</dbReference>
<dbReference type="EMBL" id="JACHFL010000007">
    <property type="protein sequence ID" value="MBB5363791.1"/>
    <property type="molecule type" value="Genomic_DNA"/>
</dbReference>
<evidence type="ECO:0000259" key="2">
    <source>
        <dbReference type="SMART" id="SM01043"/>
    </source>
</evidence>
<dbReference type="SUPFAM" id="SSF52540">
    <property type="entry name" value="P-loop containing nucleoside triphosphate hydrolases"/>
    <property type="match status" value="1"/>
</dbReference>
<comment type="caution">
    <text evidence="3">The sequence shown here is derived from an EMBL/GenBank/DDBJ whole genome shotgun (WGS) entry which is preliminary data.</text>
</comment>
<dbReference type="SMART" id="SM01043">
    <property type="entry name" value="BTAD"/>
    <property type="match status" value="1"/>
</dbReference>